<dbReference type="STRING" id="1678840.ATC1_131198"/>
<dbReference type="InterPro" id="IPR034505">
    <property type="entry name" value="Coproporphyrinogen-III_oxidase"/>
</dbReference>
<proteinExistence type="predicted"/>
<feature type="domain" description="Radical SAM core" evidence="6">
    <location>
        <begin position="89"/>
        <end position="327"/>
    </location>
</feature>
<dbReference type="EMBL" id="DF968181">
    <property type="protein sequence ID" value="GAP41214.1"/>
    <property type="molecule type" value="Genomic_DNA"/>
</dbReference>
<evidence type="ECO:0000256" key="2">
    <source>
        <dbReference type="ARBA" id="ARBA00022691"/>
    </source>
</evidence>
<reference evidence="7" key="1">
    <citation type="journal article" date="2015" name="Genome Announc.">
        <title>Draft Genome Sequence of Anaerolineae Strain TC1, a Novel Isolate from a Methanogenic Wastewater Treatment System.</title>
        <authorList>
            <person name="Matsuura N."/>
            <person name="Tourlousse D.M."/>
            <person name="Sun L."/>
            <person name="Toyonaga M."/>
            <person name="Kuroda K."/>
            <person name="Ohashi A."/>
            <person name="Cruz R."/>
            <person name="Yamaguchi T."/>
            <person name="Sekiguchi Y."/>
        </authorList>
    </citation>
    <scope>NUCLEOTIDE SEQUENCE [LARGE SCALE GENOMIC DNA]</scope>
    <source>
        <strain evidence="7">TC1</strain>
    </source>
</reference>
<organism evidence="7">
    <name type="scientific">Flexilinea flocculi</name>
    <dbReference type="NCBI Taxonomy" id="1678840"/>
    <lineage>
        <taxon>Bacteria</taxon>
        <taxon>Bacillati</taxon>
        <taxon>Chloroflexota</taxon>
        <taxon>Anaerolineae</taxon>
        <taxon>Anaerolineales</taxon>
        <taxon>Anaerolineaceae</taxon>
        <taxon>Flexilinea</taxon>
    </lineage>
</organism>
<protein>
    <recommendedName>
        <fullName evidence="1">Heme chaperone HemW</fullName>
    </recommendedName>
</protein>
<evidence type="ECO:0000256" key="1">
    <source>
        <dbReference type="ARBA" id="ARBA00017228"/>
    </source>
</evidence>
<dbReference type="PANTHER" id="PTHR13932">
    <property type="entry name" value="COPROPORPHYRINIGEN III OXIDASE"/>
    <property type="match status" value="1"/>
</dbReference>
<dbReference type="Pfam" id="PF04055">
    <property type="entry name" value="Radical_SAM"/>
    <property type="match status" value="1"/>
</dbReference>
<dbReference type="SUPFAM" id="SSF102114">
    <property type="entry name" value="Radical SAM enzymes"/>
    <property type="match status" value="1"/>
</dbReference>
<sequence>MQLCRAYRDVFLSLLAPQLIMNVWDEVPQEYIAIIKDQLGALEDKTERHNNLEQIVGRRWMPKPLWAVRNYDHDGIEAWEKLSGIPSSHSRITPYCIYIHVPFCRARCGYCDCYAFPLSKNEQRHIQQYTDALVQEIEMWGSQELLKERIISTVHFGGGTPLMLGISNLDRIVNALKHNFCFSSKTELAFETTSSMLTEEILASFNQLGFSRIHIGVQSLQEDVRKKIGRRESPKTVLEKIRCAVRFGWIVSTDVIIGLPGYRNPGILDDLDSLMENGVEGFSIYELVQSPRNRLFFDQFHLTQQPILDKFIMFQTAFQHLLKHGFENCLYNHLSKHRDKNLYFTSPSRHEDLLGIGTIADGYFGNFQYRHSTYLAYLKSISEKNPGFEGGLVRSAAEDVYRQLEVEIRSGKPDPLVFVANIGYEKSMDLFAKWIRLKMICVDPSGDSCTLTPNGAWFIGKLLSDAAENIDTTTFIY</sequence>
<dbReference type="SFLD" id="SFLDG01082">
    <property type="entry name" value="B12-binding_domain_containing"/>
    <property type="match status" value="1"/>
</dbReference>
<dbReference type="GO" id="GO:0006779">
    <property type="term" value="P:porphyrin-containing compound biosynthetic process"/>
    <property type="evidence" value="ECO:0007669"/>
    <property type="project" value="TreeGrafter"/>
</dbReference>
<keyword evidence="3" id="KW-0479">Metal-binding</keyword>
<dbReference type="PROSITE" id="PS51918">
    <property type="entry name" value="RADICAL_SAM"/>
    <property type="match status" value="1"/>
</dbReference>
<evidence type="ECO:0000313" key="8">
    <source>
        <dbReference type="Proteomes" id="UP000053370"/>
    </source>
</evidence>
<keyword evidence="4" id="KW-0408">Iron</keyword>
<dbReference type="GO" id="GO:0005737">
    <property type="term" value="C:cytoplasm"/>
    <property type="evidence" value="ECO:0007669"/>
    <property type="project" value="TreeGrafter"/>
</dbReference>
<name>A0A0S7BTP6_9CHLR</name>
<dbReference type="SFLD" id="SFLDG01065">
    <property type="entry name" value="anaerobic_coproporphyrinogen-I"/>
    <property type="match status" value="1"/>
</dbReference>
<dbReference type="GO" id="GO:0051539">
    <property type="term" value="F:4 iron, 4 sulfur cluster binding"/>
    <property type="evidence" value="ECO:0007669"/>
    <property type="project" value="TreeGrafter"/>
</dbReference>
<dbReference type="CDD" id="cd01335">
    <property type="entry name" value="Radical_SAM"/>
    <property type="match status" value="1"/>
</dbReference>
<dbReference type="Gene3D" id="3.20.20.70">
    <property type="entry name" value="Aldolase class I"/>
    <property type="match status" value="1"/>
</dbReference>
<dbReference type="InterPro" id="IPR013785">
    <property type="entry name" value="Aldolase_TIM"/>
</dbReference>
<evidence type="ECO:0000259" key="6">
    <source>
        <dbReference type="PROSITE" id="PS51918"/>
    </source>
</evidence>
<dbReference type="GO" id="GO:0046872">
    <property type="term" value="F:metal ion binding"/>
    <property type="evidence" value="ECO:0007669"/>
    <property type="project" value="UniProtKB-KW"/>
</dbReference>
<keyword evidence="8" id="KW-1185">Reference proteome</keyword>
<evidence type="ECO:0000256" key="4">
    <source>
        <dbReference type="ARBA" id="ARBA00023004"/>
    </source>
</evidence>
<keyword evidence="2" id="KW-0949">S-adenosyl-L-methionine</keyword>
<accession>A0A0S7BTP6</accession>
<dbReference type="PANTHER" id="PTHR13932:SF5">
    <property type="entry name" value="RADICAL S-ADENOSYL METHIONINE DOMAIN-CONTAINING PROTEIN 1, MITOCHONDRIAL"/>
    <property type="match status" value="1"/>
</dbReference>
<gene>
    <name evidence="7" type="ORF">ATC1_131198</name>
</gene>
<keyword evidence="5" id="KW-0411">Iron-sulfur</keyword>
<dbReference type="Proteomes" id="UP000053370">
    <property type="component" value="Unassembled WGS sequence"/>
</dbReference>
<dbReference type="SMART" id="SM00729">
    <property type="entry name" value="Elp3"/>
    <property type="match status" value="1"/>
</dbReference>
<dbReference type="SFLD" id="SFLDS00029">
    <property type="entry name" value="Radical_SAM"/>
    <property type="match status" value="1"/>
</dbReference>
<dbReference type="InterPro" id="IPR058240">
    <property type="entry name" value="rSAM_sf"/>
</dbReference>
<dbReference type="InterPro" id="IPR007197">
    <property type="entry name" value="rSAM"/>
</dbReference>
<dbReference type="OrthoDB" id="9808022at2"/>
<dbReference type="GO" id="GO:0003824">
    <property type="term" value="F:catalytic activity"/>
    <property type="evidence" value="ECO:0007669"/>
    <property type="project" value="InterPro"/>
</dbReference>
<dbReference type="AlphaFoldDB" id="A0A0S7BTP6"/>
<evidence type="ECO:0000256" key="5">
    <source>
        <dbReference type="ARBA" id="ARBA00023014"/>
    </source>
</evidence>
<evidence type="ECO:0000313" key="7">
    <source>
        <dbReference type="EMBL" id="GAP41214.1"/>
    </source>
</evidence>
<evidence type="ECO:0000256" key="3">
    <source>
        <dbReference type="ARBA" id="ARBA00022723"/>
    </source>
</evidence>
<dbReference type="InterPro" id="IPR006638">
    <property type="entry name" value="Elp3/MiaA/NifB-like_rSAM"/>
</dbReference>